<evidence type="ECO:0000313" key="3">
    <source>
        <dbReference type="EMBL" id="KAG5642208.1"/>
    </source>
</evidence>
<dbReference type="CDD" id="cd00160">
    <property type="entry name" value="RhoGEF"/>
    <property type="match status" value="1"/>
</dbReference>
<organism evidence="3 4">
    <name type="scientific">Asterophora parasitica</name>
    <dbReference type="NCBI Taxonomy" id="117018"/>
    <lineage>
        <taxon>Eukaryota</taxon>
        <taxon>Fungi</taxon>
        <taxon>Dikarya</taxon>
        <taxon>Basidiomycota</taxon>
        <taxon>Agaricomycotina</taxon>
        <taxon>Agaricomycetes</taxon>
        <taxon>Agaricomycetidae</taxon>
        <taxon>Agaricales</taxon>
        <taxon>Tricholomatineae</taxon>
        <taxon>Lyophyllaceae</taxon>
        <taxon>Asterophora</taxon>
    </lineage>
</organism>
<dbReference type="InterPro" id="IPR035899">
    <property type="entry name" value="DBL_dom_sf"/>
</dbReference>
<dbReference type="SUPFAM" id="SSF48065">
    <property type="entry name" value="DBL homology domain (DH-domain)"/>
    <property type="match status" value="1"/>
</dbReference>
<dbReference type="Proteomes" id="UP000775547">
    <property type="component" value="Unassembled WGS sequence"/>
</dbReference>
<feature type="region of interest" description="Disordered" evidence="1">
    <location>
        <begin position="112"/>
        <end position="167"/>
    </location>
</feature>
<dbReference type="PROSITE" id="PS50010">
    <property type="entry name" value="DH_2"/>
    <property type="match status" value="1"/>
</dbReference>
<reference evidence="3" key="2">
    <citation type="submission" date="2021-10" db="EMBL/GenBank/DDBJ databases">
        <title>Phylogenomics reveals ancestral predisposition of the termite-cultivated fungus Termitomyces towards a domesticated lifestyle.</title>
        <authorList>
            <person name="Auxier B."/>
            <person name="Grum-Grzhimaylo A."/>
            <person name="Cardenas M.E."/>
            <person name="Lodge J.D."/>
            <person name="Laessoe T."/>
            <person name="Pedersen O."/>
            <person name="Smith M.E."/>
            <person name="Kuyper T.W."/>
            <person name="Franco-Molano E.A."/>
            <person name="Baroni T.J."/>
            <person name="Aanen D.K."/>
        </authorList>
    </citation>
    <scope>NUCLEOTIDE SEQUENCE</scope>
    <source>
        <strain evidence="3">AP01</strain>
        <tissue evidence="3">Mycelium</tissue>
    </source>
</reference>
<evidence type="ECO:0000256" key="1">
    <source>
        <dbReference type="SAM" id="MobiDB-lite"/>
    </source>
</evidence>
<dbReference type="Gene3D" id="1.20.1270.60">
    <property type="entry name" value="Arfaptin homology (AH) domain/BAR domain"/>
    <property type="match status" value="1"/>
</dbReference>
<dbReference type="SMART" id="SM00325">
    <property type="entry name" value="RhoGEF"/>
    <property type="match status" value="1"/>
</dbReference>
<comment type="caution">
    <text evidence="3">The sequence shown here is derived from an EMBL/GenBank/DDBJ whole genome shotgun (WGS) entry which is preliminary data.</text>
</comment>
<feature type="region of interest" description="Disordered" evidence="1">
    <location>
        <begin position="1"/>
        <end position="86"/>
    </location>
</feature>
<dbReference type="InterPro" id="IPR000219">
    <property type="entry name" value="DH_dom"/>
</dbReference>
<feature type="region of interest" description="Disordered" evidence="1">
    <location>
        <begin position="209"/>
        <end position="240"/>
    </location>
</feature>
<feature type="compositionally biased region" description="Basic and acidic residues" evidence="1">
    <location>
        <begin position="121"/>
        <end position="131"/>
    </location>
</feature>
<keyword evidence="4" id="KW-1185">Reference proteome</keyword>
<dbReference type="InterPro" id="IPR051492">
    <property type="entry name" value="Dynamin-Rho_GEF"/>
</dbReference>
<feature type="compositionally biased region" description="Low complexity" evidence="1">
    <location>
        <begin position="740"/>
        <end position="754"/>
    </location>
</feature>
<dbReference type="PANTHER" id="PTHR22834">
    <property type="entry name" value="NUCLEAR FUSION PROTEIN FUS2"/>
    <property type="match status" value="1"/>
</dbReference>
<dbReference type="Pfam" id="PF00621">
    <property type="entry name" value="RhoGEF"/>
    <property type="match status" value="1"/>
</dbReference>
<dbReference type="EMBL" id="JABCKV010000206">
    <property type="protein sequence ID" value="KAG5642208.1"/>
    <property type="molecule type" value="Genomic_DNA"/>
</dbReference>
<dbReference type="Gene3D" id="1.20.900.10">
    <property type="entry name" value="Dbl homology (DH) domain"/>
    <property type="match status" value="1"/>
</dbReference>
<dbReference type="PANTHER" id="PTHR22834:SF20">
    <property type="entry name" value="SH3 DOMAIN-CONTAINING PROTEIN"/>
    <property type="match status" value="1"/>
</dbReference>
<dbReference type="AlphaFoldDB" id="A0A9P7K9F8"/>
<evidence type="ECO:0000259" key="2">
    <source>
        <dbReference type="PROSITE" id="PS50010"/>
    </source>
</evidence>
<feature type="region of interest" description="Disordered" evidence="1">
    <location>
        <begin position="669"/>
        <end position="696"/>
    </location>
</feature>
<dbReference type="GO" id="GO:0005085">
    <property type="term" value="F:guanyl-nucleotide exchange factor activity"/>
    <property type="evidence" value="ECO:0007669"/>
    <property type="project" value="InterPro"/>
</dbReference>
<feature type="compositionally biased region" description="Basic and acidic residues" evidence="1">
    <location>
        <begin position="906"/>
        <end position="921"/>
    </location>
</feature>
<feature type="compositionally biased region" description="Low complexity" evidence="1">
    <location>
        <begin position="870"/>
        <end position="881"/>
    </location>
</feature>
<dbReference type="OrthoDB" id="10256089at2759"/>
<proteinExistence type="predicted"/>
<dbReference type="GO" id="GO:0005737">
    <property type="term" value="C:cytoplasm"/>
    <property type="evidence" value="ECO:0007669"/>
    <property type="project" value="TreeGrafter"/>
</dbReference>
<gene>
    <name evidence="3" type="ORF">DXG03_003399</name>
</gene>
<name>A0A9P7K9F8_9AGAR</name>
<accession>A0A9P7K9F8</accession>
<reference evidence="3" key="1">
    <citation type="submission" date="2020-07" db="EMBL/GenBank/DDBJ databases">
        <authorList>
            <person name="Nieuwenhuis M."/>
            <person name="Van De Peppel L.J.J."/>
        </authorList>
    </citation>
    <scope>NUCLEOTIDE SEQUENCE</scope>
    <source>
        <strain evidence="3">AP01</strain>
        <tissue evidence="3">Mycelium</tissue>
    </source>
</reference>
<dbReference type="GO" id="GO:0031991">
    <property type="term" value="P:regulation of actomyosin contractile ring contraction"/>
    <property type="evidence" value="ECO:0007669"/>
    <property type="project" value="TreeGrafter"/>
</dbReference>
<dbReference type="GO" id="GO:0032955">
    <property type="term" value="P:regulation of division septum assembly"/>
    <property type="evidence" value="ECO:0007669"/>
    <property type="project" value="TreeGrafter"/>
</dbReference>
<feature type="compositionally biased region" description="Polar residues" evidence="1">
    <location>
        <begin position="755"/>
        <end position="773"/>
    </location>
</feature>
<feature type="compositionally biased region" description="Low complexity" evidence="1">
    <location>
        <begin position="214"/>
        <end position="237"/>
    </location>
</feature>
<evidence type="ECO:0000313" key="4">
    <source>
        <dbReference type="Proteomes" id="UP000775547"/>
    </source>
</evidence>
<protein>
    <recommendedName>
        <fullName evidence="2">DH domain-containing protein</fullName>
    </recommendedName>
</protein>
<feature type="region of interest" description="Disordered" evidence="1">
    <location>
        <begin position="716"/>
        <end position="921"/>
    </location>
</feature>
<feature type="domain" description="DH" evidence="2">
    <location>
        <begin position="165"/>
        <end position="391"/>
    </location>
</feature>
<feature type="compositionally biased region" description="Low complexity" evidence="1">
    <location>
        <begin position="49"/>
        <end position="73"/>
    </location>
</feature>
<sequence length="1012" mass="111303">MSPTEAIDTSDDGIRSRRMGMANPPSSFPFDFQEKVDSPVPISPPIPVRSPLRPISRSISGSSTMSAPAASTSRHQRFRRPTTPPPLDIEDYAAIIVEELVPTTFQMRHRSFPTHPSLSIDDSHNTGDKPIRKSLPPRPESPILSLEDEATTSSSSSSLAPPMTKRQHALHELLSSERAYASDLALMREVHIPLALGYHVPLNFISPSTPPPLSSSSSSSRTLSMSSDSSSASLGPPMTQEDTRTIFSNIAELAMFSDQFCDGLEEALGAHVEGGEGEDHVGALFLEIVPEMEKPYKYYINRHPGALAHLQALPQTPALAAYLKQTQTVASSLSHAWDLASLLIKPVQRLLKYPLLLAAIIDETPDTHTDKENLRLARTRMEEVARNVNEGRRRAEVVKEVLTAKKKPVNVGVAASVNLTKMKSLRHGKAGAAERDANGEAAQVAAMQEELKRIDVFAQQFARNVVDWARMMTNVVLALRTWAASFGKVIGLSPEQGSEAFDAFMGVVEAQLIPLCHQLEADVNERLLREIAHLLTTMNQPLKLLASMNEQEPFHFHLLTMNVSQKNRPPPALLAASTNYLALRGQLASELPTYLKLLHRGLAGFVLRLAQIQATFWADTRDRWADLWEMLRVEGEMNAGSEETVAVWHARWVDVVDVMAALNVTQEKKLYREPPPPKYTPSIQTSPALDARDPGFRRNSTVTSVLAALEPAHMMVSSPHALTPRVGRPRGQSDASPPMSSTTSLGGLSGHGSSNVNRKLSNDSFPSSASTVKPATLQKKKGGDGFMDFVSNLQPRHKSPGRESQRQPQEQGQMSPLPRTKSMPLPAATTPERSISHRSSASSKTLVNDDPDDDRGRTARQPSLRRYTESISSRQRSVSKSAPGSQKAFFEDYDAPASPPTQSQHYHQEQQQHPRSHRDSWATRRAKYTCKVMHPCKPPASISYFSFPFFTLVVDDLLEVLQETGHPSQHPKLPLYVDDGEDCLLLCRDGTGDVGWALASFLEPVDGLFGSG</sequence>
<dbReference type="InterPro" id="IPR027267">
    <property type="entry name" value="AH/BAR_dom_sf"/>
</dbReference>